<dbReference type="GeneID" id="88086525"/>
<name>A0ABM6FH05_9ACTN</name>
<keyword evidence="3" id="KW-1185">Reference proteome</keyword>
<dbReference type="Proteomes" id="UP000178666">
    <property type="component" value="Chromosome"/>
</dbReference>
<sequence length="112" mass="12519">MTGERPRPATPDDVLDAIEALTRSNEQLREQVAQLEAIVRNQPPMRVRRVEPLPVRYPAAPQPGPALPPYAPRTSSQALGPRPAHHSRRHGRLRRPPRRSRPARRLGSPGLS</sequence>
<reference evidence="2 3" key="1">
    <citation type="journal article" date="2016" name="Plant Dis.">
        <title>Improved production of propionic acid using genome shuffling.</title>
        <authorList>
            <person name="Luna-Flores C.H."/>
            <person name="Palfreyman R.W."/>
            <person name="Kromer J.O."/>
            <person name="Nielsen L.K."/>
            <person name="Marcellin E."/>
        </authorList>
    </citation>
    <scope>NUCLEOTIDE SEQUENCE [LARGE SCALE GENOMIC DNA]</scope>
    <source>
        <strain evidence="2 3">F3E8</strain>
    </source>
</reference>
<evidence type="ECO:0000256" key="1">
    <source>
        <dbReference type="SAM" id="MobiDB-lite"/>
    </source>
</evidence>
<dbReference type="EMBL" id="CP015970">
    <property type="protein sequence ID" value="AOZ45366.1"/>
    <property type="molecule type" value="Genomic_DNA"/>
</dbReference>
<accession>A0ABM6FH05</accession>
<feature type="region of interest" description="Disordered" evidence="1">
    <location>
        <begin position="53"/>
        <end position="112"/>
    </location>
</feature>
<gene>
    <name evidence="2" type="ORF">A8L58_00100</name>
</gene>
<evidence type="ECO:0000313" key="3">
    <source>
        <dbReference type="Proteomes" id="UP000178666"/>
    </source>
</evidence>
<evidence type="ECO:0008006" key="4">
    <source>
        <dbReference type="Google" id="ProtNLM"/>
    </source>
</evidence>
<proteinExistence type="predicted"/>
<feature type="compositionally biased region" description="Pro residues" evidence="1">
    <location>
        <begin position="60"/>
        <end position="71"/>
    </location>
</feature>
<organism evidence="2 3">
    <name type="scientific">Acidipropionibacterium acidipropionici</name>
    <dbReference type="NCBI Taxonomy" id="1748"/>
    <lineage>
        <taxon>Bacteria</taxon>
        <taxon>Bacillati</taxon>
        <taxon>Actinomycetota</taxon>
        <taxon>Actinomycetes</taxon>
        <taxon>Propionibacteriales</taxon>
        <taxon>Propionibacteriaceae</taxon>
        <taxon>Acidipropionibacterium</taxon>
    </lineage>
</organism>
<dbReference type="RefSeq" id="WP_028701528.1">
    <property type="nucleotide sequence ID" value="NZ_CP013126.1"/>
</dbReference>
<protein>
    <recommendedName>
        <fullName evidence="4">DUF2339 domain-containing protein</fullName>
    </recommendedName>
</protein>
<evidence type="ECO:0000313" key="2">
    <source>
        <dbReference type="EMBL" id="AOZ45366.1"/>
    </source>
</evidence>
<feature type="compositionally biased region" description="Basic residues" evidence="1">
    <location>
        <begin position="83"/>
        <end position="104"/>
    </location>
</feature>